<dbReference type="PANTHER" id="PTHR21366">
    <property type="entry name" value="GLYOXALASE FAMILY PROTEIN"/>
    <property type="match status" value="1"/>
</dbReference>
<gene>
    <name evidence="2" type="ORF">FEV53_09065</name>
</gene>
<feature type="domain" description="VOC" evidence="1">
    <location>
        <begin position="5"/>
        <end position="113"/>
    </location>
</feature>
<evidence type="ECO:0000313" key="3">
    <source>
        <dbReference type="Proteomes" id="UP000318590"/>
    </source>
</evidence>
<keyword evidence="3" id="KW-1185">Reference proteome</keyword>
<comment type="caution">
    <text evidence="2">The sequence shown here is derived from an EMBL/GenBank/DDBJ whole genome shotgun (WGS) entry which is preliminary data.</text>
</comment>
<keyword evidence="2" id="KW-0808">Transferase</keyword>
<protein>
    <submittedName>
        <fullName evidence="2">Glutathione transferase</fullName>
    </submittedName>
</protein>
<proteinExistence type="predicted"/>
<organism evidence="2 3">
    <name type="scientific">Palleronia caenipelagi</name>
    <dbReference type="NCBI Taxonomy" id="2489174"/>
    <lineage>
        <taxon>Bacteria</taxon>
        <taxon>Pseudomonadati</taxon>
        <taxon>Pseudomonadota</taxon>
        <taxon>Alphaproteobacteria</taxon>
        <taxon>Rhodobacterales</taxon>
        <taxon>Roseobacteraceae</taxon>
        <taxon>Palleronia</taxon>
    </lineage>
</organism>
<reference evidence="2 3" key="1">
    <citation type="submission" date="2019-06" db="EMBL/GenBank/DDBJ databases">
        <title>Paenimaribius caenipelagi gen. nov., sp. nov., isolated from a tidal flat.</title>
        <authorList>
            <person name="Yoon J.-H."/>
        </authorList>
    </citation>
    <scope>NUCLEOTIDE SEQUENCE [LARGE SCALE GENOMIC DNA]</scope>
    <source>
        <strain evidence="2 3">JBTF-M29</strain>
    </source>
</reference>
<dbReference type="InterPro" id="IPR004360">
    <property type="entry name" value="Glyas_Fos-R_dOase_dom"/>
</dbReference>
<dbReference type="InterPro" id="IPR029068">
    <property type="entry name" value="Glyas_Bleomycin-R_OHBP_Dase"/>
</dbReference>
<dbReference type="GO" id="GO:0016740">
    <property type="term" value="F:transferase activity"/>
    <property type="evidence" value="ECO:0007669"/>
    <property type="project" value="UniProtKB-KW"/>
</dbReference>
<dbReference type="Gene3D" id="3.10.180.10">
    <property type="entry name" value="2,3-Dihydroxybiphenyl 1,2-Dioxygenase, domain 1"/>
    <property type="match status" value="1"/>
</dbReference>
<dbReference type="OrthoDB" id="9792626at2"/>
<dbReference type="PANTHER" id="PTHR21366:SF14">
    <property type="entry name" value="GLYOXALASE DOMAIN-CONTAINING PROTEIN 5"/>
    <property type="match status" value="1"/>
</dbReference>
<dbReference type="InterPro" id="IPR050383">
    <property type="entry name" value="GlyoxalaseI/FosfomycinResist"/>
</dbReference>
<dbReference type="AlphaFoldDB" id="A0A547Q305"/>
<sequence>MSITGVNHVTLAVLDLDRSVIFYTDLLGARLRARWPDGAYLTLGDLWLCLELTVHMSPREDDSHLALSAAPGSFDPLARRIRSETRIWKENRSEGASVYFLDPDGHRLELHNGTLASRLAHYRCHPVDGMEIFGDTGTERS</sequence>
<dbReference type="InterPro" id="IPR037523">
    <property type="entry name" value="VOC_core"/>
</dbReference>
<evidence type="ECO:0000313" key="2">
    <source>
        <dbReference type="EMBL" id="TRD20766.1"/>
    </source>
</evidence>
<accession>A0A547Q305</accession>
<dbReference type="EMBL" id="VFSV01000012">
    <property type="protein sequence ID" value="TRD20766.1"/>
    <property type="molecule type" value="Genomic_DNA"/>
</dbReference>
<name>A0A547Q305_9RHOB</name>
<dbReference type="PROSITE" id="PS51819">
    <property type="entry name" value="VOC"/>
    <property type="match status" value="1"/>
</dbReference>
<dbReference type="SUPFAM" id="SSF54593">
    <property type="entry name" value="Glyoxalase/Bleomycin resistance protein/Dihydroxybiphenyl dioxygenase"/>
    <property type="match status" value="1"/>
</dbReference>
<dbReference type="Proteomes" id="UP000318590">
    <property type="component" value="Unassembled WGS sequence"/>
</dbReference>
<evidence type="ECO:0000259" key="1">
    <source>
        <dbReference type="PROSITE" id="PS51819"/>
    </source>
</evidence>
<dbReference type="Pfam" id="PF00903">
    <property type="entry name" value="Glyoxalase"/>
    <property type="match status" value="1"/>
</dbReference>